<dbReference type="EMBL" id="WFKK01000032">
    <property type="protein sequence ID" value="KAB7887404.1"/>
    <property type="molecule type" value="Genomic_DNA"/>
</dbReference>
<sequence length="415" mass="49366">MSQYSGFERKIAFILTKFPGLKSGVKKLYQRVNYLRYKKNYNFKSDYSIKRLALKNKESYFGYYDKSPINSTNEYIIFQSTNIDTKSMPDPKIPVDMVVYNVEHDSYEVVGESYTYNWQQGTKFMWIDEYRFIYNDFDESRKQYISKIYDVKTKETKVIDFPIYDCFEDKFAISLNFEIVRADYSYSNLGLKIDWEDNSNDGLYYIDIKSNSSKLIISLEDIIKLNYKETMKGAKHKFNHVMISPDGTKMMFMHRWFLNDGRRYDTLYVSNVDGTDIKIVSDDDMVSHCFWYDDTYIFAYLRDKTMGDKYYMLDINSNKKEPIGEGLIDKFGDGHPHVNGTNIIFDTYPDKARMKSLYKYNYTNKKLGEFLESFDFYGETRCDLHPRFSFDGKKVFFDSVHEGQRGLYMMELENN</sequence>
<protein>
    <submittedName>
        <fullName evidence="1">Glycosyl transferase</fullName>
    </submittedName>
</protein>
<gene>
    <name evidence="1" type="ORF">GBG19_10590</name>
</gene>
<dbReference type="Gene3D" id="2.130.10.10">
    <property type="entry name" value="YVTN repeat-like/Quinoprotein amine dehydrogenase"/>
    <property type="match status" value="1"/>
</dbReference>
<dbReference type="AlphaFoldDB" id="A0A6L4WQT4"/>
<dbReference type="SUPFAM" id="SSF69304">
    <property type="entry name" value="Tricorn protease N-terminal domain"/>
    <property type="match status" value="1"/>
</dbReference>
<name>A0A6L4WQT4_9BACT</name>
<dbReference type="Proteomes" id="UP000472839">
    <property type="component" value="Unassembled WGS sequence"/>
</dbReference>
<dbReference type="GO" id="GO:0016740">
    <property type="term" value="F:transferase activity"/>
    <property type="evidence" value="ECO:0007669"/>
    <property type="project" value="UniProtKB-KW"/>
</dbReference>
<dbReference type="RefSeq" id="WP_152279779.1">
    <property type="nucleotide sequence ID" value="NZ_WFKK01000032.1"/>
</dbReference>
<comment type="caution">
    <text evidence="1">The sequence shown here is derived from an EMBL/GenBank/DDBJ whole genome shotgun (WGS) entry which is preliminary data.</text>
</comment>
<evidence type="ECO:0000313" key="2">
    <source>
        <dbReference type="Proteomes" id="UP000472839"/>
    </source>
</evidence>
<accession>A0A6L4WQT4</accession>
<keyword evidence="1" id="KW-0808">Transferase</keyword>
<dbReference type="InterPro" id="IPR015943">
    <property type="entry name" value="WD40/YVTN_repeat-like_dom_sf"/>
</dbReference>
<proteinExistence type="predicted"/>
<reference evidence="1 2" key="1">
    <citation type="submission" date="2019-10" db="EMBL/GenBank/DDBJ databases">
        <title>Poseidonibacter ostreae sp. nov., isolated from the gut of the Ostrea denselamellosa.</title>
        <authorList>
            <person name="Choi A."/>
        </authorList>
    </citation>
    <scope>NUCLEOTIDE SEQUENCE [LARGE SCALE GENOMIC DNA]</scope>
    <source>
        <strain evidence="1 2">SJOD-M-33</strain>
    </source>
</reference>
<organism evidence="1 2">
    <name type="scientific">Poseidonibacter ostreae</name>
    <dbReference type="NCBI Taxonomy" id="2654171"/>
    <lineage>
        <taxon>Bacteria</taxon>
        <taxon>Pseudomonadati</taxon>
        <taxon>Campylobacterota</taxon>
        <taxon>Epsilonproteobacteria</taxon>
        <taxon>Campylobacterales</taxon>
        <taxon>Arcobacteraceae</taxon>
        <taxon>Poseidonibacter</taxon>
    </lineage>
</organism>
<evidence type="ECO:0000313" key="1">
    <source>
        <dbReference type="EMBL" id="KAB7887404.1"/>
    </source>
</evidence>